<evidence type="ECO:0000256" key="3">
    <source>
        <dbReference type="ARBA" id="ARBA00022475"/>
    </source>
</evidence>
<keyword evidence="19" id="KW-1185">Reference proteome</keyword>
<dbReference type="InParanoid" id="A2FBD7"/>
<evidence type="ECO:0000256" key="10">
    <source>
        <dbReference type="ARBA" id="ARBA00022989"/>
    </source>
</evidence>
<evidence type="ECO:0000259" key="17">
    <source>
        <dbReference type="Pfam" id="PF12810"/>
    </source>
</evidence>
<keyword evidence="11" id="KW-0472">Membrane</keyword>
<evidence type="ECO:0000313" key="18">
    <source>
        <dbReference type="EMBL" id="EAX97771.1"/>
    </source>
</evidence>
<feature type="region of interest" description="Disordered" evidence="16">
    <location>
        <begin position="189"/>
        <end position="210"/>
    </location>
</feature>
<evidence type="ECO:0000313" key="19">
    <source>
        <dbReference type="Proteomes" id="UP000001542"/>
    </source>
</evidence>
<reference evidence="18" key="2">
    <citation type="journal article" date="2007" name="Science">
        <title>Draft genome sequence of the sexually transmitted pathogen Trichomonas vaginalis.</title>
        <authorList>
            <person name="Carlton J.M."/>
            <person name="Hirt R.P."/>
            <person name="Silva J.C."/>
            <person name="Delcher A.L."/>
            <person name="Schatz M."/>
            <person name="Zhao Q."/>
            <person name="Wortman J.R."/>
            <person name="Bidwell S.L."/>
            <person name="Alsmark U.C.M."/>
            <person name="Besteiro S."/>
            <person name="Sicheritz-Ponten T."/>
            <person name="Noel C.J."/>
            <person name="Dacks J.B."/>
            <person name="Foster P.G."/>
            <person name="Simillion C."/>
            <person name="Van de Peer Y."/>
            <person name="Miranda-Saavedra D."/>
            <person name="Barton G.J."/>
            <person name="Westrop G.D."/>
            <person name="Mueller S."/>
            <person name="Dessi D."/>
            <person name="Fiori P.L."/>
            <person name="Ren Q."/>
            <person name="Paulsen I."/>
            <person name="Zhang H."/>
            <person name="Bastida-Corcuera F.D."/>
            <person name="Simoes-Barbosa A."/>
            <person name="Brown M.T."/>
            <person name="Hayes R.D."/>
            <person name="Mukherjee M."/>
            <person name="Okumura C.Y."/>
            <person name="Schneider R."/>
            <person name="Smith A.J."/>
            <person name="Vanacova S."/>
            <person name="Villalvazo M."/>
            <person name="Haas B.J."/>
            <person name="Pertea M."/>
            <person name="Feldblyum T.V."/>
            <person name="Utterback T.R."/>
            <person name="Shu C.L."/>
            <person name="Osoegawa K."/>
            <person name="de Jong P.J."/>
            <person name="Hrdy I."/>
            <person name="Horvathova L."/>
            <person name="Zubacova Z."/>
            <person name="Dolezal P."/>
            <person name="Malik S.B."/>
            <person name="Logsdon J.M. Jr."/>
            <person name="Henze K."/>
            <person name="Gupta A."/>
            <person name="Wang C.C."/>
            <person name="Dunne R.L."/>
            <person name="Upcroft J.A."/>
            <person name="Upcroft P."/>
            <person name="White O."/>
            <person name="Salzberg S.L."/>
            <person name="Tang P."/>
            <person name="Chiu C.-H."/>
            <person name="Lee Y.-S."/>
            <person name="Embley T.M."/>
            <person name="Coombs G.H."/>
            <person name="Mottram J.C."/>
            <person name="Tachezy J."/>
            <person name="Fraser-Liggett C.M."/>
            <person name="Johnson P.J."/>
        </authorList>
    </citation>
    <scope>NUCLEOTIDE SEQUENCE [LARGE SCALE GENOMIC DNA]</scope>
    <source>
        <strain evidence="18">G3</strain>
    </source>
</reference>
<evidence type="ECO:0000256" key="7">
    <source>
        <dbReference type="ARBA" id="ARBA00022741"/>
    </source>
</evidence>
<sequence>MRYSLENNTVQGANVSVSVEGNKYYFNYPCKESHICTDYVIELQAGLYKFQLYGASGGSHAGQTSSFRKPDGSCISDDVVSRVGGNTICNKIDSNGESGGYVKGIILFQSAIKIFATIGGKGIFGHKITKYGTADCFYKENMQPGGYGGGGSSSNYYQGESLDGTGSGGGQTAVKFIENDLWHRVLVSGGGGGSENRGGTYRSTEDGSGGAGGNLNAQGYFLNGAFF</sequence>
<evidence type="ECO:0000256" key="15">
    <source>
        <dbReference type="ARBA" id="ARBA00023180"/>
    </source>
</evidence>
<feature type="domain" description="ALK/LTK-like glycine-rich" evidence="17">
    <location>
        <begin position="39"/>
        <end position="221"/>
    </location>
</feature>
<gene>
    <name evidence="18" type="ORF">TVAG_235830</name>
</gene>
<evidence type="ECO:0000256" key="12">
    <source>
        <dbReference type="ARBA" id="ARBA00023137"/>
    </source>
</evidence>
<evidence type="ECO:0000256" key="9">
    <source>
        <dbReference type="ARBA" id="ARBA00022840"/>
    </source>
</evidence>
<keyword evidence="9" id="KW-0067">ATP-binding</keyword>
<dbReference type="AlphaFoldDB" id="A2FBD7"/>
<evidence type="ECO:0000256" key="11">
    <source>
        <dbReference type="ARBA" id="ARBA00023136"/>
    </source>
</evidence>
<keyword evidence="5" id="KW-0812">Transmembrane</keyword>
<keyword evidence="14" id="KW-0675">Receptor</keyword>
<dbReference type="GO" id="GO:0005524">
    <property type="term" value="F:ATP binding"/>
    <property type="evidence" value="ECO:0007669"/>
    <property type="project" value="UniProtKB-KW"/>
</dbReference>
<name>A2FBD7_TRIV3</name>
<dbReference type="GO" id="GO:0004714">
    <property type="term" value="F:transmembrane receptor protein tyrosine kinase activity"/>
    <property type="evidence" value="ECO:0007669"/>
    <property type="project" value="UniProtKB-EC"/>
</dbReference>
<keyword evidence="13" id="KW-1015">Disulfide bond</keyword>
<evidence type="ECO:0000256" key="8">
    <source>
        <dbReference type="ARBA" id="ARBA00022777"/>
    </source>
</evidence>
<dbReference type="GO" id="GO:0005886">
    <property type="term" value="C:plasma membrane"/>
    <property type="evidence" value="ECO:0007669"/>
    <property type="project" value="UniProtKB-SubCell"/>
</dbReference>
<dbReference type="Proteomes" id="UP000001542">
    <property type="component" value="Unassembled WGS sequence"/>
</dbReference>
<evidence type="ECO:0000256" key="6">
    <source>
        <dbReference type="ARBA" id="ARBA00022729"/>
    </source>
</evidence>
<proteinExistence type="predicted"/>
<dbReference type="InterPro" id="IPR055163">
    <property type="entry name" value="ALK/LTK-like_GRD"/>
</dbReference>
<keyword evidence="3" id="KW-1003">Cell membrane</keyword>
<dbReference type="Pfam" id="PF12810">
    <property type="entry name" value="ALK_LTK_GRD"/>
    <property type="match status" value="1"/>
</dbReference>
<evidence type="ECO:0000256" key="4">
    <source>
        <dbReference type="ARBA" id="ARBA00022679"/>
    </source>
</evidence>
<evidence type="ECO:0000256" key="16">
    <source>
        <dbReference type="SAM" id="MobiDB-lite"/>
    </source>
</evidence>
<dbReference type="VEuPathDB" id="TrichDB:TVAGG3_0837340"/>
<keyword evidence="4" id="KW-0808">Transferase</keyword>
<accession>A2FBD7</accession>
<keyword evidence="6" id="KW-0732">Signal</keyword>
<evidence type="ECO:0000256" key="2">
    <source>
        <dbReference type="ARBA" id="ARBA00011902"/>
    </source>
</evidence>
<organism evidence="18 19">
    <name type="scientific">Trichomonas vaginalis (strain ATCC PRA-98 / G3)</name>
    <dbReference type="NCBI Taxonomy" id="412133"/>
    <lineage>
        <taxon>Eukaryota</taxon>
        <taxon>Metamonada</taxon>
        <taxon>Parabasalia</taxon>
        <taxon>Trichomonadida</taxon>
        <taxon>Trichomonadidae</taxon>
        <taxon>Trichomonas</taxon>
    </lineage>
</organism>
<dbReference type="EMBL" id="DS113701">
    <property type="protein sequence ID" value="EAX97771.1"/>
    <property type="molecule type" value="Genomic_DNA"/>
</dbReference>
<evidence type="ECO:0000256" key="14">
    <source>
        <dbReference type="ARBA" id="ARBA00023170"/>
    </source>
</evidence>
<comment type="subcellular location">
    <subcellularLocation>
        <location evidence="1">Cell membrane</location>
        <topology evidence="1">Single-pass type I membrane protein</topology>
    </subcellularLocation>
</comment>
<keyword evidence="15" id="KW-0325">Glycoprotein</keyword>
<evidence type="ECO:0000256" key="5">
    <source>
        <dbReference type="ARBA" id="ARBA00022692"/>
    </source>
</evidence>
<keyword evidence="12" id="KW-0829">Tyrosine-protein kinase</keyword>
<reference evidence="18" key="1">
    <citation type="submission" date="2006-10" db="EMBL/GenBank/DDBJ databases">
        <authorList>
            <person name="Amadeo P."/>
            <person name="Zhao Q."/>
            <person name="Wortman J."/>
            <person name="Fraser-Liggett C."/>
            <person name="Carlton J."/>
        </authorList>
    </citation>
    <scope>NUCLEOTIDE SEQUENCE</scope>
    <source>
        <strain evidence="18">G3</strain>
    </source>
</reference>
<dbReference type="KEGG" id="tva:4755560"/>
<keyword evidence="10" id="KW-1133">Transmembrane helix</keyword>
<dbReference type="EC" id="2.7.10.1" evidence="2"/>
<dbReference type="RefSeq" id="XP_001310701.1">
    <property type="nucleotide sequence ID" value="XM_001310700.1"/>
</dbReference>
<protein>
    <recommendedName>
        <fullName evidence="2">receptor protein-tyrosine kinase</fullName>
        <ecNumber evidence="2">2.7.10.1</ecNumber>
    </recommendedName>
</protein>
<dbReference type="VEuPathDB" id="TrichDB:TVAG_235830"/>
<evidence type="ECO:0000256" key="1">
    <source>
        <dbReference type="ARBA" id="ARBA00004251"/>
    </source>
</evidence>
<keyword evidence="8" id="KW-0418">Kinase</keyword>
<evidence type="ECO:0000256" key="13">
    <source>
        <dbReference type="ARBA" id="ARBA00023157"/>
    </source>
</evidence>
<keyword evidence="7" id="KW-0547">Nucleotide-binding</keyword>